<dbReference type="AlphaFoldDB" id="A0A803LL40"/>
<protein>
    <recommendedName>
        <fullName evidence="3">Replication protein A OB domain-containing protein</fullName>
    </recommendedName>
</protein>
<accession>A0A803LL40</accession>
<dbReference type="Gramene" id="AUR62014687-RA">
    <property type="protein sequence ID" value="AUR62014687-RA:cds"/>
    <property type="gene ID" value="AUR62014687"/>
</dbReference>
<dbReference type="EnsemblPlants" id="AUR62014687-RA">
    <property type="protein sequence ID" value="AUR62014687-RA:cds"/>
    <property type="gene ID" value="AUR62014687"/>
</dbReference>
<organism evidence="1 2">
    <name type="scientific">Chenopodium quinoa</name>
    <name type="common">Quinoa</name>
    <dbReference type="NCBI Taxonomy" id="63459"/>
    <lineage>
        <taxon>Eukaryota</taxon>
        <taxon>Viridiplantae</taxon>
        <taxon>Streptophyta</taxon>
        <taxon>Embryophyta</taxon>
        <taxon>Tracheophyta</taxon>
        <taxon>Spermatophyta</taxon>
        <taxon>Magnoliopsida</taxon>
        <taxon>eudicotyledons</taxon>
        <taxon>Gunneridae</taxon>
        <taxon>Pentapetalae</taxon>
        <taxon>Caryophyllales</taxon>
        <taxon>Chenopodiaceae</taxon>
        <taxon>Chenopodioideae</taxon>
        <taxon>Atripliceae</taxon>
        <taxon>Chenopodium</taxon>
    </lineage>
</organism>
<dbReference type="InterPro" id="IPR012340">
    <property type="entry name" value="NA-bd_OB-fold"/>
</dbReference>
<dbReference type="Gene3D" id="2.40.50.140">
    <property type="entry name" value="Nucleic acid-binding proteins"/>
    <property type="match status" value="2"/>
</dbReference>
<reference evidence="1" key="1">
    <citation type="journal article" date="2017" name="Nature">
        <title>The genome of Chenopodium quinoa.</title>
        <authorList>
            <person name="Jarvis D.E."/>
            <person name="Ho Y.S."/>
            <person name="Lightfoot D.J."/>
            <person name="Schmoeckel S.M."/>
            <person name="Li B."/>
            <person name="Borm T.J.A."/>
            <person name="Ohyanagi H."/>
            <person name="Mineta K."/>
            <person name="Michell C.T."/>
            <person name="Saber N."/>
            <person name="Kharbatia N.M."/>
            <person name="Rupper R.R."/>
            <person name="Sharp A.R."/>
            <person name="Dally N."/>
            <person name="Boughton B.A."/>
            <person name="Woo Y.H."/>
            <person name="Gao G."/>
            <person name="Schijlen E.G.W.M."/>
            <person name="Guo X."/>
            <person name="Momin A.A."/>
            <person name="Negrao S."/>
            <person name="Al-Babili S."/>
            <person name="Gehring C."/>
            <person name="Roessner U."/>
            <person name="Jung C."/>
            <person name="Murphy K."/>
            <person name="Arold S.T."/>
            <person name="Gojobori T."/>
            <person name="van der Linden C.G."/>
            <person name="van Loo E.N."/>
            <person name="Jellen E.N."/>
            <person name="Maughan P.J."/>
            <person name="Tester M."/>
        </authorList>
    </citation>
    <scope>NUCLEOTIDE SEQUENCE [LARGE SCALE GENOMIC DNA]</scope>
    <source>
        <strain evidence="1">cv. PI 614886</strain>
    </source>
</reference>
<keyword evidence="2" id="KW-1185">Reference proteome</keyword>
<dbReference type="Proteomes" id="UP000596660">
    <property type="component" value="Unplaced"/>
</dbReference>
<evidence type="ECO:0008006" key="3">
    <source>
        <dbReference type="Google" id="ProtNLM"/>
    </source>
</evidence>
<evidence type="ECO:0000313" key="1">
    <source>
        <dbReference type="EnsemblPlants" id="AUR62014687-RA:cds"/>
    </source>
</evidence>
<proteinExistence type="predicted"/>
<sequence>MTIGSRTLIQSLDPEGVQVFPKYQSLASIPKVSTKDVRHDILVIVLCAANEPRKIVTTLNKESSVRDLMVIDHSTDSPIKVCTWNDLSGSQCERLVSDSESFRVIGITALRPITRKGFQLESSMSTVIIEYPEGEKAAALTEWARKHRNVLIEHQLRVTAAWNPPLERILTTISFIKAKKAAKTLPQEIYWIRVTTSDIQATITFTASDGTGALQLTAFTENSVPLLGMLAEDIYHMKAMDDTAKFGQVVNKLRSTYFLLKIGPTTSLEQNGVLQWGIKGVEMEDTITAGGAGSSSGNIPVELDVTDAAQTADDKHDAAAKTR</sequence>
<reference evidence="1" key="2">
    <citation type="submission" date="2021-03" db="UniProtKB">
        <authorList>
            <consortium name="EnsemblPlants"/>
        </authorList>
    </citation>
    <scope>IDENTIFICATION</scope>
</reference>
<evidence type="ECO:0000313" key="2">
    <source>
        <dbReference type="Proteomes" id="UP000596660"/>
    </source>
</evidence>
<name>A0A803LL40_CHEQI</name>